<dbReference type="AlphaFoldDB" id="A0A448NNJ8"/>
<dbReference type="RefSeq" id="WP_034716107.1">
    <property type="nucleotide sequence ID" value="NZ_FOIX01000002.1"/>
</dbReference>
<reference evidence="2 4" key="2">
    <citation type="submission" date="2018-12" db="EMBL/GenBank/DDBJ databases">
        <authorList>
            <consortium name="Pathogen Informatics"/>
        </authorList>
    </citation>
    <scope>NUCLEOTIDE SEQUENCE [LARGE SCALE GENOMIC DNA]</scope>
    <source>
        <strain evidence="2 4">NCTC13489</strain>
    </source>
</reference>
<reference evidence="1 3" key="1">
    <citation type="submission" date="2014-07" db="EMBL/GenBank/DDBJ databases">
        <authorList>
            <person name="Pisani N.G."/>
            <person name="Newman J.D."/>
        </authorList>
    </citation>
    <scope>NUCLEOTIDE SEQUENCE [LARGE SCALE GENOMIC DNA]</scope>
    <source>
        <strain evidence="1 3">LMG 24720</strain>
    </source>
</reference>
<dbReference type="STRING" id="266748.HY04_00530"/>
<dbReference type="KEGG" id="cant:NCTC13489_00516"/>
<name>A0A448NNJ8_9FLAO</name>
<dbReference type="Proteomes" id="UP000028349">
    <property type="component" value="Unassembled WGS sequence"/>
</dbReference>
<dbReference type="EMBL" id="JPEP01000001">
    <property type="protein sequence ID" value="KEY19751.1"/>
    <property type="molecule type" value="Genomic_DNA"/>
</dbReference>
<evidence type="ECO:0000313" key="3">
    <source>
        <dbReference type="Proteomes" id="UP000028349"/>
    </source>
</evidence>
<sequence length="142" mass="15906">MIRSIVPLMVISALIVSCNKTDTVSETSETQKEVVLDSLIPADTLRADNIVEEDIENAAEAYTYNYRADDGTMAVATFLNTDQAHTVTIKMDKKTYVLDQTQAWAKGADYEKDGVKAHNQRDDLDVTIEGKTIKLKRQYDTK</sequence>
<evidence type="ECO:0008006" key="5">
    <source>
        <dbReference type="Google" id="ProtNLM"/>
    </source>
</evidence>
<gene>
    <name evidence="1" type="ORF">HY04_00530</name>
    <name evidence="2" type="ORF">NCTC13489_00516</name>
</gene>
<evidence type="ECO:0000313" key="4">
    <source>
        <dbReference type="Proteomes" id="UP000270036"/>
    </source>
</evidence>
<dbReference type="OrthoDB" id="1452214at2"/>
<evidence type="ECO:0000313" key="1">
    <source>
        <dbReference type="EMBL" id="KEY19751.1"/>
    </source>
</evidence>
<organism evidence="2 4">
    <name type="scientific">Kaistella antarctica</name>
    <dbReference type="NCBI Taxonomy" id="266748"/>
    <lineage>
        <taxon>Bacteria</taxon>
        <taxon>Pseudomonadati</taxon>
        <taxon>Bacteroidota</taxon>
        <taxon>Flavobacteriia</taxon>
        <taxon>Flavobacteriales</taxon>
        <taxon>Weeksellaceae</taxon>
        <taxon>Chryseobacterium group</taxon>
        <taxon>Kaistella</taxon>
    </lineage>
</organism>
<dbReference type="Gene3D" id="2.40.128.200">
    <property type="match status" value="1"/>
</dbReference>
<evidence type="ECO:0000313" key="2">
    <source>
        <dbReference type="EMBL" id="VEH96583.1"/>
    </source>
</evidence>
<dbReference type="Proteomes" id="UP000270036">
    <property type="component" value="Chromosome"/>
</dbReference>
<dbReference type="InterPro" id="IPR036328">
    <property type="entry name" value="MliC_sf"/>
</dbReference>
<accession>A0A448NNJ8</accession>
<protein>
    <recommendedName>
        <fullName evidence="5">C-type lysozyme inhibitor domain-containing protein</fullName>
    </recommendedName>
</protein>
<dbReference type="EMBL" id="LR134441">
    <property type="protein sequence ID" value="VEH96583.1"/>
    <property type="molecule type" value="Genomic_DNA"/>
</dbReference>
<keyword evidence="3" id="KW-1185">Reference proteome</keyword>
<proteinExistence type="predicted"/>
<dbReference type="PROSITE" id="PS51257">
    <property type="entry name" value="PROKAR_LIPOPROTEIN"/>
    <property type="match status" value="1"/>
</dbReference>